<evidence type="ECO:0000256" key="5">
    <source>
        <dbReference type="ARBA" id="ARBA00022692"/>
    </source>
</evidence>
<evidence type="ECO:0000256" key="9">
    <source>
        <dbReference type="ARBA" id="ARBA00023136"/>
    </source>
</evidence>
<feature type="region of interest" description="Disordered" evidence="12">
    <location>
        <begin position="1"/>
        <end position="27"/>
    </location>
</feature>
<proteinExistence type="inferred from homology"/>
<keyword evidence="9 11" id="KW-0472">Membrane</keyword>
<dbReference type="Pfam" id="PF03982">
    <property type="entry name" value="DAGAT"/>
    <property type="match status" value="1"/>
</dbReference>
<comment type="caution">
    <text evidence="11">Lacks conserved residue(s) required for the propagation of feature annotation.</text>
</comment>
<dbReference type="PANTHER" id="PTHR12317">
    <property type="entry name" value="DIACYLGLYCEROL O-ACYLTRANSFERASE"/>
    <property type="match status" value="1"/>
</dbReference>
<keyword evidence="4 11" id="KW-0808">Transferase</keyword>
<evidence type="ECO:0000256" key="4">
    <source>
        <dbReference type="ARBA" id="ARBA00022679"/>
    </source>
</evidence>
<dbReference type="InterPro" id="IPR007130">
    <property type="entry name" value="DAGAT"/>
</dbReference>
<sequence length="353" mass="38705">MPGRTKRRTPRARSEAKEAPGRGHDPAATTAANSALEYMAVAALTVGALAVLLLAPEAAALLLLCWSPSSWWPLLLAAAWLCWDRHTPHTGGRRMWLHKLFPLWRHAQSYFPVRVVMADGARFEAGCNYILDLHPHPIHPVAMAVALWGGLLRRAFPAGFDFRLVTISGLFRPPVLREIVLALGGIPNSERGLRHVLRGGAGGGQVVVLYSGGVQEALHLRADAFHVDLRGRGFYRLALLEGAAIVPALMLGENLSLRQPAALQAWLLRELGLAVAMPMGRGLFQEHLGVLPHRQPHTLVVGAPLPVPRTDRPSRLQVEALYQQHAAALRKLYAEFSPKYVEPDLPLEINAFE</sequence>
<dbReference type="GO" id="GO:0006629">
    <property type="term" value="P:lipid metabolic process"/>
    <property type="evidence" value="ECO:0007669"/>
    <property type="project" value="UniProtKB-KW"/>
</dbReference>
<dbReference type="EC" id="2.3.1.-" evidence="11"/>
<evidence type="ECO:0000256" key="6">
    <source>
        <dbReference type="ARBA" id="ARBA00022824"/>
    </source>
</evidence>
<feature type="transmembrane region" description="Helical" evidence="11">
    <location>
        <begin position="35"/>
        <end position="55"/>
    </location>
</feature>
<keyword evidence="3" id="KW-0444">Lipid biosynthesis</keyword>
<evidence type="ECO:0000313" key="13">
    <source>
        <dbReference type="EMBL" id="KAJ1522423.1"/>
    </source>
</evidence>
<name>A0AAV7XC15_9NEOP</name>
<dbReference type="Proteomes" id="UP001075354">
    <property type="component" value="Chromosome 12"/>
</dbReference>
<evidence type="ECO:0000256" key="3">
    <source>
        <dbReference type="ARBA" id="ARBA00022516"/>
    </source>
</evidence>
<comment type="subcellular location">
    <subcellularLocation>
        <location evidence="1 11">Endoplasmic reticulum membrane</location>
        <topology evidence="1 11">Multi-pass membrane protein</topology>
    </subcellularLocation>
</comment>
<evidence type="ECO:0000256" key="1">
    <source>
        <dbReference type="ARBA" id="ARBA00004477"/>
    </source>
</evidence>
<dbReference type="GO" id="GO:0008374">
    <property type="term" value="F:O-acyltransferase activity"/>
    <property type="evidence" value="ECO:0007669"/>
    <property type="project" value="InterPro"/>
</dbReference>
<evidence type="ECO:0000256" key="7">
    <source>
        <dbReference type="ARBA" id="ARBA00022989"/>
    </source>
</evidence>
<keyword evidence="5 11" id="KW-0812">Transmembrane</keyword>
<accession>A0AAV7XC15</accession>
<evidence type="ECO:0000313" key="14">
    <source>
        <dbReference type="Proteomes" id="UP001075354"/>
    </source>
</evidence>
<keyword evidence="6 11" id="KW-0256">Endoplasmic reticulum</keyword>
<evidence type="ECO:0000256" key="11">
    <source>
        <dbReference type="RuleBase" id="RU367023"/>
    </source>
</evidence>
<evidence type="ECO:0000256" key="8">
    <source>
        <dbReference type="ARBA" id="ARBA00023098"/>
    </source>
</evidence>
<protein>
    <recommendedName>
        <fullName evidence="11">Acyltransferase</fullName>
        <ecNumber evidence="11">2.3.1.-</ecNumber>
    </recommendedName>
</protein>
<keyword evidence="8" id="KW-0443">Lipid metabolism</keyword>
<keyword evidence="10" id="KW-0012">Acyltransferase</keyword>
<comment type="similarity">
    <text evidence="2 11">Belongs to the diacylglycerol acyltransferase family.</text>
</comment>
<comment type="caution">
    <text evidence="13">The sequence shown here is derived from an EMBL/GenBank/DDBJ whole genome shotgun (WGS) entry which is preliminary data.</text>
</comment>
<evidence type="ECO:0000256" key="12">
    <source>
        <dbReference type="SAM" id="MobiDB-lite"/>
    </source>
</evidence>
<organism evidence="13 14">
    <name type="scientific">Megalurothrips usitatus</name>
    <name type="common">bean blossom thrips</name>
    <dbReference type="NCBI Taxonomy" id="439358"/>
    <lineage>
        <taxon>Eukaryota</taxon>
        <taxon>Metazoa</taxon>
        <taxon>Ecdysozoa</taxon>
        <taxon>Arthropoda</taxon>
        <taxon>Hexapoda</taxon>
        <taxon>Insecta</taxon>
        <taxon>Pterygota</taxon>
        <taxon>Neoptera</taxon>
        <taxon>Paraneoptera</taxon>
        <taxon>Thysanoptera</taxon>
        <taxon>Terebrantia</taxon>
        <taxon>Thripoidea</taxon>
        <taxon>Thripidae</taxon>
        <taxon>Megalurothrips</taxon>
    </lineage>
</organism>
<feature type="compositionally biased region" description="Basic residues" evidence="12">
    <location>
        <begin position="1"/>
        <end position="11"/>
    </location>
</feature>
<evidence type="ECO:0000256" key="10">
    <source>
        <dbReference type="ARBA" id="ARBA00023315"/>
    </source>
</evidence>
<gene>
    <name evidence="13" type="ORF">ONE63_002709</name>
</gene>
<evidence type="ECO:0000256" key="2">
    <source>
        <dbReference type="ARBA" id="ARBA00005420"/>
    </source>
</evidence>
<dbReference type="AlphaFoldDB" id="A0AAV7XC15"/>
<dbReference type="GO" id="GO:0005789">
    <property type="term" value="C:endoplasmic reticulum membrane"/>
    <property type="evidence" value="ECO:0007669"/>
    <property type="project" value="UniProtKB-SubCell"/>
</dbReference>
<feature type="compositionally biased region" description="Basic and acidic residues" evidence="12">
    <location>
        <begin position="12"/>
        <end position="25"/>
    </location>
</feature>
<reference evidence="13" key="1">
    <citation type="submission" date="2022-12" db="EMBL/GenBank/DDBJ databases">
        <title>Chromosome-level genome assembly of the bean flower thrips Megalurothrips usitatus.</title>
        <authorList>
            <person name="Ma L."/>
            <person name="Liu Q."/>
            <person name="Li H."/>
            <person name="Cai W."/>
        </authorList>
    </citation>
    <scope>NUCLEOTIDE SEQUENCE</scope>
    <source>
        <strain evidence="13">Cailab_2022a</strain>
    </source>
</reference>
<dbReference type="EMBL" id="JAPTSV010000012">
    <property type="protein sequence ID" value="KAJ1522423.1"/>
    <property type="molecule type" value="Genomic_DNA"/>
</dbReference>
<keyword evidence="7 11" id="KW-1133">Transmembrane helix</keyword>
<keyword evidence="14" id="KW-1185">Reference proteome</keyword>